<accession>A0ABW9J2Z1</accession>
<evidence type="ECO:0000313" key="7">
    <source>
        <dbReference type="Proteomes" id="UP001517247"/>
    </source>
</evidence>
<dbReference type="InterPro" id="IPR013762">
    <property type="entry name" value="Integrase-like_cat_sf"/>
</dbReference>
<dbReference type="Gene3D" id="1.10.150.130">
    <property type="match status" value="1"/>
</dbReference>
<dbReference type="PANTHER" id="PTHR30349">
    <property type="entry name" value="PHAGE INTEGRASE-RELATED"/>
    <property type="match status" value="1"/>
</dbReference>
<feature type="domain" description="Tyr recombinase" evidence="5">
    <location>
        <begin position="223"/>
        <end position="406"/>
    </location>
</feature>
<dbReference type="PANTHER" id="PTHR30349:SF41">
    <property type="entry name" value="INTEGRASE_RECOMBINASE PROTEIN MJ0367-RELATED"/>
    <property type="match status" value="1"/>
</dbReference>
<dbReference type="InterPro" id="IPR010998">
    <property type="entry name" value="Integrase_recombinase_N"/>
</dbReference>
<dbReference type="PROSITE" id="PS51898">
    <property type="entry name" value="TYR_RECOMBINASE"/>
    <property type="match status" value="1"/>
</dbReference>
<comment type="similarity">
    <text evidence="1">Belongs to the 'phage' integrase family.</text>
</comment>
<dbReference type="InterPro" id="IPR011010">
    <property type="entry name" value="DNA_brk_join_enz"/>
</dbReference>
<dbReference type="SUPFAM" id="SSF56349">
    <property type="entry name" value="DNA breaking-rejoining enzymes"/>
    <property type="match status" value="1"/>
</dbReference>
<evidence type="ECO:0000313" key="6">
    <source>
        <dbReference type="EMBL" id="MFN0254530.1"/>
    </source>
</evidence>
<evidence type="ECO:0000256" key="2">
    <source>
        <dbReference type="ARBA" id="ARBA00023125"/>
    </source>
</evidence>
<name>A0ABW9J2Z1_9SPHI</name>
<organism evidence="6 7">
    <name type="scientific">Pedobacter ureilyticus</name>
    <dbReference type="NCBI Taxonomy" id="1393051"/>
    <lineage>
        <taxon>Bacteria</taxon>
        <taxon>Pseudomonadati</taxon>
        <taxon>Bacteroidota</taxon>
        <taxon>Sphingobacteriia</taxon>
        <taxon>Sphingobacteriales</taxon>
        <taxon>Sphingobacteriaceae</taxon>
        <taxon>Pedobacter</taxon>
    </lineage>
</organism>
<feature type="coiled-coil region" evidence="4">
    <location>
        <begin position="84"/>
        <end position="118"/>
    </location>
</feature>
<dbReference type="InterPro" id="IPR050090">
    <property type="entry name" value="Tyrosine_recombinase_XerCD"/>
</dbReference>
<reference evidence="6 7" key="1">
    <citation type="submission" date="2024-12" db="EMBL/GenBank/DDBJ databases">
        <authorList>
            <person name="Hu S."/>
        </authorList>
    </citation>
    <scope>NUCLEOTIDE SEQUENCE [LARGE SCALE GENOMIC DNA]</scope>
    <source>
        <strain evidence="6 7">THG-T11</strain>
    </source>
</reference>
<dbReference type="RefSeq" id="WP_138721679.1">
    <property type="nucleotide sequence ID" value="NZ_SSHJ02000001.1"/>
</dbReference>
<dbReference type="Proteomes" id="UP001517247">
    <property type="component" value="Unassembled WGS sequence"/>
</dbReference>
<evidence type="ECO:0000256" key="4">
    <source>
        <dbReference type="SAM" id="Coils"/>
    </source>
</evidence>
<gene>
    <name evidence="6" type="ORF">E6A44_003050</name>
</gene>
<evidence type="ECO:0000256" key="3">
    <source>
        <dbReference type="ARBA" id="ARBA00023172"/>
    </source>
</evidence>
<sequence length="412" mass="48829">MRPPSKPELNTNNDKTWYITWNHDVPFPLWKYYPRRRIRIKVYDNINRYSGVDREKYAAARLRIWQYAVGNGLYNPFEAELAKLTGLTTEIAYVETQIEEVKEEINDKNRQNHHIKRALGAFMESRRQRKLNPKSIVSYQNSVDWITQGLIGTNNFDVPVGKLKHIHLSAALNFAADERKWSATTINKQVGFLMAILNWLEIEDYIVKNPSKNKFMSLPVETKKHKWYDRELAAKVKEEVLLQKKLSLYRAMQFVYWLCIRSKDEIRKLKIADIDTDLQRIRFSSELSKNRKEQYRPYPEEFSLIIKEMKLEKYPKNYFVFGGGDGSPGPTRCGHNFFSKQFKAVKDKLYLSDDYTIYGWKHTRMVHELMKGTALTDISYLARHSDFKTTEIYLRDFDINLKKVYEPKDLTF</sequence>
<keyword evidence="7" id="KW-1185">Reference proteome</keyword>
<dbReference type="EMBL" id="SSHJ02000001">
    <property type="protein sequence ID" value="MFN0254530.1"/>
    <property type="molecule type" value="Genomic_DNA"/>
</dbReference>
<dbReference type="InterPro" id="IPR002104">
    <property type="entry name" value="Integrase_catalytic"/>
</dbReference>
<keyword evidence="3" id="KW-0233">DNA recombination</keyword>
<evidence type="ECO:0000256" key="1">
    <source>
        <dbReference type="ARBA" id="ARBA00008857"/>
    </source>
</evidence>
<keyword evidence="4" id="KW-0175">Coiled coil</keyword>
<protein>
    <submittedName>
        <fullName evidence="6">Tyrosine-type recombinase/integrase</fullName>
    </submittedName>
</protein>
<comment type="caution">
    <text evidence="6">The sequence shown here is derived from an EMBL/GenBank/DDBJ whole genome shotgun (WGS) entry which is preliminary data.</text>
</comment>
<dbReference type="Gene3D" id="1.10.443.10">
    <property type="entry name" value="Intergrase catalytic core"/>
    <property type="match status" value="1"/>
</dbReference>
<dbReference type="CDD" id="cd00397">
    <property type="entry name" value="DNA_BRE_C"/>
    <property type="match status" value="1"/>
</dbReference>
<evidence type="ECO:0000259" key="5">
    <source>
        <dbReference type="PROSITE" id="PS51898"/>
    </source>
</evidence>
<keyword evidence="2" id="KW-0238">DNA-binding</keyword>
<proteinExistence type="inferred from homology"/>